<dbReference type="EMBL" id="LXQA010950565">
    <property type="protein sequence ID" value="MCI78421.1"/>
    <property type="molecule type" value="Genomic_DNA"/>
</dbReference>
<organism evidence="1 2">
    <name type="scientific">Trifolium medium</name>
    <dbReference type="NCBI Taxonomy" id="97028"/>
    <lineage>
        <taxon>Eukaryota</taxon>
        <taxon>Viridiplantae</taxon>
        <taxon>Streptophyta</taxon>
        <taxon>Embryophyta</taxon>
        <taxon>Tracheophyta</taxon>
        <taxon>Spermatophyta</taxon>
        <taxon>Magnoliopsida</taxon>
        <taxon>eudicotyledons</taxon>
        <taxon>Gunneridae</taxon>
        <taxon>Pentapetalae</taxon>
        <taxon>rosids</taxon>
        <taxon>fabids</taxon>
        <taxon>Fabales</taxon>
        <taxon>Fabaceae</taxon>
        <taxon>Papilionoideae</taxon>
        <taxon>50 kb inversion clade</taxon>
        <taxon>NPAAA clade</taxon>
        <taxon>Hologalegina</taxon>
        <taxon>IRL clade</taxon>
        <taxon>Trifolieae</taxon>
        <taxon>Trifolium</taxon>
    </lineage>
</organism>
<sequence length="27" mass="2726">DGYEKGVVVAAATDLEVMRGCGGEVVT</sequence>
<dbReference type="AlphaFoldDB" id="A0A392UU46"/>
<evidence type="ECO:0000313" key="1">
    <source>
        <dbReference type="EMBL" id="MCI78421.1"/>
    </source>
</evidence>
<protein>
    <submittedName>
        <fullName evidence="1">Uncharacterized protein</fullName>
    </submittedName>
</protein>
<keyword evidence="2" id="KW-1185">Reference proteome</keyword>
<name>A0A392UU46_9FABA</name>
<dbReference type="Proteomes" id="UP000265520">
    <property type="component" value="Unassembled WGS sequence"/>
</dbReference>
<evidence type="ECO:0000313" key="2">
    <source>
        <dbReference type="Proteomes" id="UP000265520"/>
    </source>
</evidence>
<proteinExistence type="predicted"/>
<feature type="non-terminal residue" evidence="1">
    <location>
        <position position="1"/>
    </location>
</feature>
<gene>
    <name evidence="1" type="ORF">A2U01_0099691</name>
</gene>
<accession>A0A392UU46</accession>
<comment type="caution">
    <text evidence="1">The sequence shown here is derived from an EMBL/GenBank/DDBJ whole genome shotgun (WGS) entry which is preliminary data.</text>
</comment>
<reference evidence="1 2" key="1">
    <citation type="journal article" date="2018" name="Front. Plant Sci.">
        <title>Red Clover (Trifolium pratense) and Zigzag Clover (T. medium) - A Picture of Genomic Similarities and Differences.</title>
        <authorList>
            <person name="Dluhosova J."/>
            <person name="Istvanek J."/>
            <person name="Nedelnik J."/>
            <person name="Repkova J."/>
        </authorList>
    </citation>
    <scope>NUCLEOTIDE SEQUENCE [LARGE SCALE GENOMIC DNA]</scope>
    <source>
        <strain evidence="2">cv. 10/8</strain>
        <tissue evidence="1">Leaf</tissue>
    </source>
</reference>